<feature type="compositionally biased region" description="Pro residues" evidence="1">
    <location>
        <begin position="29"/>
        <end position="46"/>
    </location>
</feature>
<evidence type="ECO:0000256" key="2">
    <source>
        <dbReference type="SAM" id="SignalP"/>
    </source>
</evidence>
<keyword evidence="2" id="KW-0732">Signal</keyword>
<sequence length="170" mass="17631">MSDAVLNRRLWLAALPALGLAACATETPPAPVAATPAPPPPSPPAEAPLGNAVARVEMNNWQVGFIGQVAWGSGSVLYQGRTHRFRVRGLGAGGVGMARIRAIGRVYNMTSIDQFPGLYGQARAGLVAPGAQMRGGLWLQNTAGVRLNLTPTRTGLAAQVGADGLLIEML</sequence>
<dbReference type="RefSeq" id="WP_318649620.1">
    <property type="nucleotide sequence ID" value="NZ_CP137852.1"/>
</dbReference>
<organism evidence="3 4">
    <name type="scientific">Sediminicoccus rosea</name>
    <dbReference type="NCBI Taxonomy" id="1225128"/>
    <lineage>
        <taxon>Bacteria</taxon>
        <taxon>Pseudomonadati</taxon>
        <taxon>Pseudomonadota</taxon>
        <taxon>Alphaproteobacteria</taxon>
        <taxon>Acetobacterales</taxon>
        <taxon>Roseomonadaceae</taxon>
        <taxon>Sediminicoccus</taxon>
    </lineage>
</organism>
<evidence type="ECO:0000313" key="3">
    <source>
        <dbReference type="EMBL" id="WPB85646.1"/>
    </source>
</evidence>
<dbReference type="Proteomes" id="UP001305521">
    <property type="component" value="Chromosome"/>
</dbReference>
<feature type="signal peptide" evidence="2">
    <location>
        <begin position="1"/>
        <end position="24"/>
    </location>
</feature>
<accession>A0ABZ0PJL0</accession>
<reference evidence="3 4" key="1">
    <citation type="submission" date="2023-11" db="EMBL/GenBank/DDBJ databases">
        <title>Arctic aerobic anoxygenic photoheterotroph Sediminicoccus rosea KRV36 adapts its photosynthesis to long days of polar summer.</title>
        <authorList>
            <person name="Tomasch J."/>
            <person name="Kopejtka K."/>
            <person name="Bily T."/>
            <person name="Gardiner A.T."/>
            <person name="Gardian Z."/>
            <person name="Shivaramu S."/>
            <person name="Koblizek M."/>
            <person name="Engelhardt F."/>
            <person name="Kaftan D."/>
        </authorList>
    </citation>
    <scope>NUCLEOTIDE SEQUENCE [LARGE SCALE GENOMIC DNA]</scope>
    <source>
        <strain evidence="3 4">R-30</strain>
    </source>
</reference>
<feature type="region of interest" description="Disordered" evidence="1">
    <location>
        <begin position="29"/>
        <end position="49"/>
    </location>
</feature>
<evidence type="ECO:0000313" key="4">
    <source>
        <dbReference type="Proteomes" id="UP001305521"/>
    </source>
</evidence>
<keyword evidence="4" id="KW-1185">Reference proteome</keyword>
<protein>
    <submittedName>
        <fullName evidence="3">Uncharacterized protein</fullName>
    </submittedName>
</protein>
<dbReference type="EMBL" id="CP137852">
    <property type="protein sequence ID" value="WPB85646.1"/>
    <property type="molecule type" value="Genomic_DNA"/>
</dbReference>
<gene>
    <name evidence="3" type="ORF">R9Z33_01940</name>
</gene>
<feature type="chain" id="PRO_5046842098" evidence="2">
    <location>
        <begin position="25"/>
        <end position="170"/>
    </location>
</feature>
<name>A0ABZ0PJL0_9PROT</name>
<evidence type="ECO:0000256" key="1">
    <source>
        <dbReference type="SAM" id="MobiDB-lite"/>
    </source>
</evidence>
<proteinExistence type="predicted"/>